<organism evidence="1 2">
    <name type="scientific">Stakelama tenebrarum</name>
    <dbReference type="NCBI Taxonomy" id="2711215"/>
    <lineage>
        <taxon>Bacteria</taxon>
        <taxon>Pseudomonadati</taxon>
        <taxon>Pseudomonadota</taxon>
        <taxon>Alphaproteobacteria</taxon>
        <taxon>Sphingomonadales</taxon>
        <taxon>Sphingomonadaceae</taxon>
        <taxon>Stakelama</taxon>
    </lineage>
</organism>
<dbReference type="Proteomes" id="UP000501568">
    <property type="component" value="Chromosome"/>
</dbReference>
<proteinExistence type="predicted"/>
<dbReference type="KEGG" id="spzr:G5C33_10100"/>
<dbReference type="AlphaFoldDB" id="A0A6G6Y5M1"/>
<protein>
    <submittedName>
        <fullName evidence="1">Uncharacterized protein</fullName>
    </submittedName>
</protein>
<evidence type="ECO:0000313" key="1">
    <source>
        <dbReference type="EMBL" id="QIG80097.1"/>
    </source>
</evidence>
<keyword evidence="2" id="KW-1185">Reference proteome</keyword>
<sequence>MIDADAKLHRALMRSAERAGFGFEVVASGCRAWRSATFEGARHELTVASHSPDAMRQWLHELPEADMRVAGHLIADIGAVFVNERAQDGRSVARIEALTVAE</sequence>
<dbReference type="RefSeq" id="WP_165327100.1">
    <property type="nucleotide sequence ID" value="NZ_CP049109.1"/>
</dbReference>
<reference evidence="1 2" key="1">
    <citation type="submission" date="2020-02" db="EMBL/GenBank/DDBJ databases">
        <authorList>
            <person name="Zheng R.K."/>
            <person name="Sun C.M."/>
        </authorList>
    </citation>
    <scope>NUCLEOTIDE SEQUENCE [LARGE SCALE GENOMIC DNA]</scope>
    <source>
        <strain evidence="2">zrk23</strain>
    </source>
</reference>
<gene>
    <name evidence="1" type="ORF">G5C33_10100</name>
</gene>
<name>A0A6G6Y5M1_9SPHN</name>
<accession>A0A6G6Y5M1</accession>
<dbReference type="EMBL" id="CP049109">
    <property type="protein sequence ID" value="QIG80097.1"/>
    <property type="molecule type" value="Genomic_DNA"/>
</dbReference>
<evidence type="ECO:0000313" key="2">
    <source>
        <dbReference type="Proteomes" id="UP000501568"/>
    </source>
</evidence>